<dbReference type="RefSeq" id="WP_154121247.1">
    <property type="nucleotide sequence ID" value="NZ_WJXB01000010.1"/>
</dbReference>
<name>A0A7X2L3Y1_9BACL</name>
<evidence type="ECO:0000313" key="4">
    <source>
        <dbReference type="Proteomes" id="UP000463051"/>
    </source>
</evidence>
<reference evidence="3 4" key="1">
    <citation type="submission" date="2019-11" db="EMBL/GenBank/DDBJ databases">
        <title>Paenibacillus monticola sp. nov., a novel PGPR strain isolated from mountain sample in China.</title>
        <authorList>
            <person name="Zhao Q."/>
            <person name="Li H.-P."/>
            <person name="Zhang J.-L."/>
        </authorList>
    </citation>
    <scope>NUCLEOTIDE SEQUENCE [LARGE SCALE GENOMIC DNA]</scope>
    <source>
        <strain evidence="3 4">LC-T2</strain>
    </source>
</reference>
<organism evidence="3 4">
    <name type="scientific">Paenibacillus monticola</name>
    <dbReference type="NCBI Taxonomy" id="2666075"/>
    <lineage>
        <taxon>Bacteria</taxon>
        <taxon>Bacillati</taxon>
        <taxon>Bacillota</taxon>
        <taxon>Bacilli</taxon>
        <taxon>Bacillales</taxon>
        <taxon>Paenibacillaceae</taxon>
        <taxon>Paenibacillus</taxon>
    </lineage>
</organism>
<feature type="chain" id="PRO_5030775000" description="Glycosyl hydrolase family 98 putative carbohydrate-binding module domain-containing protein" evidence="1">
    <location>
        <begin position="26"/>
        <end position="242"/>
    </location>
</feature>
<dbReference type="EMBL" id="WJXB01000010">
    <property type="protein sequence ID" value="MRN55750.1"/>
    <property type="molecule type" value="Genomic_DNA"/>
</dbReference>
<evidence type="ECO:0000313" key="3">
    <source>
        <dbReference type="EMBL" id="MRN55750.1"/>
    </source>
</evidence>
<keyword evidence="4" id="KW-1185">Reference proteome</keyword>
<keyword evidence="1" id="KW-0732">Signal</keyword>
<dbReference type="SUPFAM" id="SSF49785">
    <property type="entry name" value="Galactose-binding domain-like"/>
    <property type="match status" value="1"/>
</dbReference>
<feature type="signal peptide" evidence="1">
    <location>
        <begin position="1"/>
        <end position="25"/>
    </location>
</feature>
<protein>
    <recommendedName>
        <fullName evidence="2">Glycosyl hydrolase family 98 putative carbohydrate-binding module domain-containing protein</fullName>
    </recommendedName>
</protein>
<evidence type="ECO:0000259" key="2">
    <source>
        <dbReference type="SMART" id="SM00776"/>
    </source>
</evidence>
<dbReference type="InterPro" id="IPR008979">
    <property type="entry name" value="Galactose-bd-like_sf"/>
</dbReference>
<dbReference type="AlphaFoldDB" id="A0A7X2L3Y1"/>
<proteinExistence type="predicted"/>
<dbReference type="InterPro" id="IPR013222">
    <property type="entry name" value="Glyco_hyd_98_carb-bd"/>
</dbReference>
<dbReference type="Proteomes" id="UP000463051">
    <property type="component" value="Unassembled WGS sequence"/>
</dbReference>
<dbReference type="InterPro" id="IPR038637">
    <property type="entry name" value="NPCBM_sf"/>
</dbReference>
<evidence type="ECO:0000256" key="1">
    <source>
        <dbReference type="SAM" id="SignalP"/>
    </source>
</evidence>
<comment type="caution">
    <text evidence="3">The sequence shown here is derived from an EMBL/GenBank/DDBJ whole genome shotgun (WGS) entry which is preliminary data.</text>
</comment>
<dbReference type="SMART" id="SM00776">
    <property type="entry name" value="NPCBM"/>
    <property type="match status" value="1"/>
</dbReference>
<dbReference type="Gene3D" id="2.60.120.1060">
    <property type="entry name" value="NPCBM/NEW2 domain"/>
    <property type="match status" value="1"/>
</dbReference>
<accession>A0A7X2L3Y1</accession>
<sequence>MKDKAKGLVFGIVIGTMITGTSAFAATSSKLNVVLENVKFMFDGVHKQTSQAIIYNGQLYAPAKNIAQGVGESFTYDGSTKTAWIGQKQGIFKYLDEVSYARIDGKQKDSLYFKNWTNPDGLKFHIADQQYLHGIGAVLDSNYYTSDENIISVDYNLNSKYKKLTGFIGVDDYTKNSDNTGTFIILGDGQELFRKEEIRGGDVPVKVDVDVNGILKLEIKFEATQDEGKQLDLVFGEAKLIQ</sequence>
<feature type="domain" description="Glycosyl hydrolase family 98 putative carbohydrate-binding module" evidence="2">
    <location>
        <begin position="86"/>
        <end position="242"/>
    </location>
</feature>
<gene>
    <name evidence="3" type="ORF">GJB61_22465</name>
</gene>
<dbReference type="Pfam" id="PF08305">
    <property type="entry name" value="NPCBM"/>
    <property type="match status" value="1"/>
</dbReference>